<dbReference type="Proteomes" id="UP000724874">
    <property type="component" value="Unassembled WGS sequence"/>
</dbReference>
<accession>A0A9P5TMW7</accession>
<evidence type="ECO:0000313" key="1">
    <source>
        <dbReference type="EMBL" id="KAF8900261.1"/>
    </source>
</evidence>
<sequence length="93" mass="10249">MVATAVLRSRIADVSNAYGQTGHPGKLPIKVRSAVMNFSDDPFLDIHAAGQWKALIPKGNGWVLLDFNKTVYAVSMYHQLHCLNSICHDLILS</sequence>
<comment type="caution">
    <text evidence="1">The sequence shown here is derived from an EMBL/GenBank/DDBJ whole genome shotgun (WGS) entry which is preliminary data.</text>
</comment>
<keyword evidence="2" id="KW-1185">Reference proteome</keyword>
<protein>
    <submittedName>
        <fullName evidence="1">Uncharacterized protein</fullName>
    </submittedName>
</protein>
<evidence type="ECO:0000313" key="2">
    <source>
        <dbReference type="Proteomes" id="UP000724874"/>
    </source>
</evidence>
<dbReference type="AlphaFoldDB" id="A0A9P5TMW7"/>
<reference evidence="1" key="1">
    <citation type="submission" date="2020-11" db="EMBL/GenBank/DDBJ databases">
        <authorList>
            <consortium name="DOE Joint Genome Institute"/>
            <person name="Ahrendt S."/>
            <person name="Riley R."/>
            <person name="Andreopoulos W."/>
            <person name="LaButti K."/>
            <person name="Pangilinan J."/>
            <person name="Ruiz-duenas F.J."/>
            <person name="Barrasa J.M."/>
            <person name="Sanchez-Garcia M."/>
            <person name="Camarero S."/>
            <person name="Miyauchi S."/>
            <person name="Serrano A."/>
            <person name="Linde D."/>
            <person name="Babiker R."/>
            <person name="Drula E."/>
            <person name="Ayuso-Fernandez I."/>
            <person name="Pacheco R."/>
            <person name="Padilla G."/>
            <person name="Ferreira P."/>
            <person name="Barriuso J."/>
            <person name="Kellner H."/>
            <person name="Castanera R."/>
            <person name="Alfaro M."/>
            <person name="Ramirez L."/>
            <person name="Pisabarro A.G."/>
            <person name="Kuo A."/>
            <person name="Tritt A."/>
            <person name="Lipzen A."/>
            <person name="He G."/>
            <person name="Yan M."/>
            <person name="Ng V."/>
            <person name="Cullen D."/>
            <person name="Martin F."/>
            <person name="Rosso M.-N."/>
            <person name="Henrissat B."/>
            <person name="Hibbett D."/>
            <person name="Martinez A.T."/>
            <person name="Grigoriev I.V."/>
        </authorList>
    </citation>
    <scope>NUCLEOTIDE SEQUENCE</scope>
    <source>
        <strain evidence="1">AH 44721</strain>
    </source>
</reference>
<organism evidence="1 2">
    <name type="scientific">Gymnopilus junonius</name>
    <name type="common">Spectacular rustgill mushroom</name>
    <name type="synonym">Gymnopilus spectabilis subsp. junonius</name>
    <dbReference type="NCBI Taxonomy" id="109634"/>
    <lineage>
        <taxon>Eukaryota</taxon>
        <taxon>Fungi</taxon>
        <taxon>Dikarya</taxon>
        <taxon>Basidiomycota</taxon>
        <taxon>Agaricomycotina</taxon>
        <taxon>Agaricomycetes</taxon>
        <taxon>Agaricomycetidae</taxon>
        <taxon>Agaricales</taxon>
        <taxon>Agaricineae</taxon>
        <taxon>Hymenogastraceae</taxon>
        <taxon>Gymnopilus</taxon>
    </lineage>
</organism>
<name>A0A9P5TMW7_GYMJU</name>
<gene>
    <name evidence="1" type="ORF">CPB84DRAFT_1041177</name>
</gene>
<dbReference type="EMBL" id="JADNYJ010000048">
    <property type="protein sequence ID" value="KAF8900261.1"/>
    <property type="molecule type" value="Genomic_DNA"/>
</dbReference>
<proteinExistence type="predicted"/>
<dbReference type="OrthoDB" id="3687641at2759"/>